<evidence type="ECO:0008006" key="4">
    <source>
        <dbReference type="Google" id="ProtNLM"/>
    </source>
</evidence>
<evidence type="ECO:0000313" key="3">
    <source>
        <dbReference type="Proteomes" id="UP000250272"/>
    </source>
</evidence>
<keyword evidence="3" id="KW-1185">Reference proteome</keyword>
<protein>
    <recommendedName>
        <fullName evidence="4">DUF4129 domain-containing protein</fullName>
    </recommendedName>
</protein>
<keyword evidence="1" id="KW-0472">Membrane</keyword>
<dbReference type="KEGG" id="tbs:A3L01_10195"/>
<accession>A0A2Z2MLT8</accession>
<dbReference type="AlphaFoldDB" id="A0A2Z2MLT8"/>
<gene>
    <name evidence="2" type="ORF">A3L01_10195</name>
</gene>
<organism evidence="2 3">
    <name type="scientific">Thermococcus barossii</name>
    <dbReference type="NCBI Taxonomy" id="54077"/>
    <lineage>
        <taxon>Archaea</taxon>
        <taxon>Methanobacteriati</taxon>
        <taxon>Methanobacteriota</taxon>
        <taxon>Thermococci</taxon>
        <taxon>Thermococcales</taxon>
        <taxon>Thermococcaceae</taxon>
        <taxon>Thermococcus</taxon>
    </lineage>
</organism>
<name>A0A2Z2MLT8_9EURY</name>
<keyword evidence="1" id="KW-0812">Transmembrane</keyword>
<sequence>MAMDDADYVNARNSLILMEVGISSCREALLSISSVALVGENNETLHLDVRELSSRLEGVESLLSDYRRILESVEAPSNFSVFISKPNPMVLENITIFGYAPNMSAVLVMVNGTLYTPEVANGTFRLVYTFPQTGEYEIYAVGVNASGSFRSNVLTVNVSRIPTRIVAEENLGETVTISGYLLDYWGRGVSRVPIELVAGDEVYRLVTSPEGFFNTTVNVSSEVNATLIFRGSPYYAPSNATLLLLPAKLKPTIRLFYDGGSVRTGDTVTITGKVSPDVAVPLVIYVDDSPYTTLNARGEFSFQVQLSEGEHRIYAYFPGSGELQASRSNVVQITATPISYTLRFLLLLLFLLAAGVAYKFLTKEKPAKTSPETVPEKAGVEFEAGSAKPDVLRAYRVVYRFLRRFYSLPPSMTPRELLERFRGEPFHDDLAELTGMHERSLYGRVRFGLSEAFWAVKRASRVIITAIVRDEL</sequence>
<dbReference type="Gene3D" id="2.60.40.10">
    <property type="entry name" value="Immunoglobulins"/>
    <property type="match status" value="1"/>
</dbReference>
<dbReference type="Proteomes" id="UP000250272">
    <property type="component" value="Chromosome"/>
</dbReference>
<evidence type="ECO:0000256" key="1">
    <source>
        <dbReference type="SAM" id="Phobius"/>
    </source>
</evidence>
<keyword evidence="1" id="KW-1133">Transmembrane helix</keyword>
<reference evidence="2 3" key="1">
    <citation type="submission" date="2016-04" db="EMBL/GenBank/DDBJ databases">
        <title>Complete genome sequence of Thermococcus barossii type strain SHCK-94.</title>
        <authorList>
            <person name="Oger P.M."/>
        </authorList>
    </citation>
    <scope>NUCLEOTIDE SEQUENCE [LARGE SCALE GENOMIC DNA]</scope>
    <source>
        <strain evidence="2 3">SHCK-94</strain>
    </source>
</reference>
<feature type="transmembrane region" description="Helical" evidence="1">
    <location>
        <begin position="340"/>
        <end position="361"/>
    </location>
</feature>
<dbReference type="InterPro" id="IPR013783">
    <property type="entry name" value="Ig-like_fold"/>
</dbReference>
<proteinExistence type="predicted"/>
<dbReference type="EMBL" id="CP015101">
    <property type="protein sequence ID" value="ASJ05715.1"/>
    <property type="molecule type" value="Genomic_DNA"/>
</dbReference>
<evidence type="ECO:0000313" key="2">
    <source>
        <dbReference type="EMBL" id="ASJ05715.1"/>
    </source>
</evidence>